<dbReference type="Pfam" id="PF05709">
    <property type="entry name" value="Sipho_tail"/>
    <property type="match status" value="1"/>
</dbReference>
<sequence length="250" mass="28395">MFIYDGFDFSPYLTVNSIKRPLLPPQELSTMSIYGRHGDFFFRKQHGAVTLVVSVTIRDQTVDGYRNRIRELAGHLNKSEPKPLIFKDEPDKFVRALMTDESDLEELVMMGQGELSFYCPDPYFYAIEDEVFTFSGAGSYDFSREKGTTESFPLIEIRGEIGSTGEVTIETDDTRLTFNGLLSRGDILTLDSHYLTAYIQKPDGSQVSAINELDRMDFPVLKTGVNHMAIRATGEADVHEVQMMSRSRWL</sequence>
<dbReference type="PATRIC" id="fig|136160.3.peg.3539"/>
<evidence type="ECO:0000313" key="2">
    <source>
        <dbReference type="EMBL" id="KOO36477.1"/>
    </source>
</evidence>
<reference evidence="2" key="1">
    <citation type="submission" date="2015-08" db="EMBL/GenBank/DDBJ databases">
        <title>Complete DNA Sequence of Pseudomonas syringae pv. actinidiae, the Causal Agent of Kiwifruit Canker Disease.</title>
        <authorList>
            <person name="Rikkerink E.H.A."/>
            <person name="Fineran P.C."/>
        </authorList>
    </citation>
    <scope>NUCLEOTIDE SEQUENCE</scope>
    <source>
        <strain evidence="2">DSM 13666</strain>
    </source>
</reference>
<accession>A0A0M0KD41</accession>
<dbReference type="NCBIfam" id="TIGR01633">
    <property type="entry name" value="phi3626_gp14_N"/>
    <property type="match status" value="1"/>
</dbReference>
<proteinExistence type="predicted"/>
<dbReference type="InterPro" id="IPR008841">
    <property type="entry name" value="Siphovirus-type_tail_N"/>
</dbReference>
<organism evidence="2">
    <name type="scientific">Halalkalibacterium halodurans</name>
    <name type="common">Bacillus halodurans</name>
    <dbReference type="NCBI Taxonomy" id="86665"/>
    <lineage>
        <taxon>Bacteria</taxon>
        <taxon>Bacillati</taxon>
        <taxon>Bacillota</taxon>
        <taxon>Bacilli</taxon>
        <taxon>Bacillales</taxon>
        <taxon>Bacillaceae</taxon>
        <taxon>Halalkalibacterium (ex Joshi et al. 2022)</taxon>
    </lineage>
</organism>
<dbReference type="Gene3D" id="2.40.30.200">
    <property type="match status" value="1"/>
</dbReference>
<feature type="domain" description="Siphovirus-type tail component RIFT-related" evidence="1">
    <location>
        <begin position="12"/>
        <end position="119"/>
    </location>
</feature>
<comment type="caution">
    <text evidence="2">The sequence shown here is derived from an EMBL/GenBank/DDBJ whole genome shotgun (WGS) entry which is preliminary data.</text>
</comment>
<dbReference type="EMBL" id="LILD01000010">
    <property type="protein sequence ID" value="KOO36477.1"/>
    <property type="molecule type" value="Genomic_DNA"/>
</dbReference>
<gene>
    <name evidence="2" type="ORF">AMD02_17905</name>
</gene>
<name>A0A0M0KD41_ALKHA</name>
<dbReference type="AlphaFoldDB" id="A0A0M0KD41"/>
<evidence type="ECO:0000259" key="1">
    <source>
        <dbReference type="Pfam" id="PF05709"/>
    </source>
</evidence>
<protein>
    <recommendedName>
        <fullName evidence="1">Siphovirus-type tail component RIFT-related domain-containing protein</fullName>
    </recommendedName>
</protein>
<dbReference type="InterPro" id="IPR006520">
    <property type="entry name" value="Dit_BPSPP_N"/>
</dbReference>
<dbReference type="GeneID" id="87595527"/>
<dbReference type="RefSeq" id="WP_053432348.1">
    <property type="nucleotide sequence ID" value="NZ_CP040441.1"/>
</dbReference>